<feature type="domain" description="V-ATPase proteolipid subunit C-like" evidence="6">
    <location>
        <begin position="16"/>
        <end position="78"/>
    </location>
</feature>
<name>A0ABT2ETI4_9BACT</name>
<organism evidence="7 8">
    <name type="scientific">Candidatus Fervidibacter sacchari</name>
    <dbReference type="NCBI Taxonomy" id="1448929"/>
    <lineage>
        <taxon>Bacteria</taxon>
        <taxon>Candidatus Fervidibacterota</taxon>
        <taxon>Candidatus Fervidibacter</taxon>
    </lineage>
</organism>
<gene>
    <name evidence="7" type="ORF">M2350_003724</name>
</gene>
<accession>A0ABT2ETI4</accession>
<evidence type="ECO:0000256" key="2">
    <source>
        <dbReference type="ARBA" id="ARBA00022692"/>
    </source>
</evidence>
<dbReference type="Pfam" id="PF00137">
    <property type="entry name" value="ATP-synt_C"/>
    <property type="match status" value="1"/>
</dbReference>
<proteinExistence type="predicted"/>
<dbReference type="EMBL" id="JANUCP010000012">
    <property type="protein sequence ID" value="MCS3921275.1"/>
    <property type="molecule type" value="Genomic_DNA"/>
</dbReference>
<evidence type="ECO:0000256" key="3">
    <source>
        <dbReference type="ARBA" id="ARBA00022989"/>
    </source>
</evidence>
<feature type="transmembrane region" description="Helical" evidence="5">
    <location>
        <begin position="56"/>
        <end position="79"/>
    </location>
</feature>
<evidence type="ECO:0000313" key="7">
    <source>
        <dbReference type="EMBL" id="MCS3921275.1"/>
    </source>
</evidence>
<dbReference type="InterPro" id="IPR002379">
    <property type="entry name" value="ATPase_proteolipid_c-like_dom"/>
</dbReference>
<dbReference type="SUPFAM" id="SSF81333">
    <property type="entry name" value="F1F0 ATP synthase subunit C"/>
    <property type="match status" value="1"/>
</dbReference>
<evidence type="ECO:0000256" key="4">
    <source>
        <dbReference type="ARBA" id="ARBA00023136"/>
    </source>
</evidence>
<dbReference type="RefSeq" id="WP_310473637.1">
    <property type="nucleotide sequence ID" value="NZ_CP130454.1"/>
</dbReference>
<dbReference type="Proteomes" id="UP001204798">
    <property type="component" value="Unassembled WGS sequence"/>
</dbReference>
<keyword evidence="4 5" id="KW-0472">Membrane</keyword>
<evidence type="ECO:0000256" key="5">
    <source>
        <dbReference type="SAM" id="Phobius"/>
    </source>
</evidence>
<protein>
    <submittedName>
        <fullName evidence="7">F-type H+-transporting ATPase subunit c</fullName>
    </submittedName>
</protein>
<evidence type="ECO:0000256" key="1">
    <source>
        <dbReference type="ARBA" id="ARBA00004141"/>
    </source>
</evidence>
<keyword evidence="3 5" id="KW-1133">Transmembrane helix</keyword>
<comment type="caution">
    <text evidence="7">The sequence shown here is derived from an EMBL/GenBank/DDBJ whole genome shotgun (WGS) entry which is preliminary data.</text>
</comment>
<dbReference type="InterPro" id="IPR038662">
    <property type="entry name" value="ATP_synth_F0_csu_sf"/>
</dbReference>
<dbReference type="CDD" id="cd18121">
    <property type="entry name" value="ATP-synt_Fo_c"/>
    <property type="match status" value="1"/>
</dbReference>
<evidence type="ECO:0000313" key="8">
    <source>
        <dbReference type="Proteomes" id="UP001204798"/>
    </source>
</evidence>
<comment type="subcellular location">
    <subcellularLocation>
        <location evidence="1">Membrane</location>
        <topology evidence="1">Multi-pass membrane protein</topology>
    </subcellularLocation>
</comment>
<reference evidence="7 8" key="1">
    <citation type="submission" date="2022-08" db="EMBL/GenBank/DDBJ databases">
        <title>Bacterial and archaeal communities from various locations to study Microbial Dark Matter (Phase II).</title>
        <authorList>
            <person name="Stepanauskas R."/>
        </authorList>
    </citation>
    <scope>NUCLEOTIDE SEQUENCE [LARGE SCALE GENOMIC DNA]</scope>
    <source>
        <strain evidence="7 8">PD1</strain>
    </source>
</reference>
<dbReference type="Gene3D" id="1.20.20.10">
    <property type="entry name" value="F1F0 ATP synthase subunit C"/>
    <property type="match status" value="1"/>
</dbReference>
<dbReference type="InterPro" id="IPR035921">
    <property type="entry name" value="F/V-ATP_Csub_sf"/>
</dbReference>
<keyword evidence="8" id="KW-1185">Reference proteome</keyword>
<evidence type="ECO:0000259" key="6">
    <source>
        <dbReference type="Pfam" id="PF00137"/>
    </source>
</evidence>
<keyword evidence="2 5" id="KW-0812">Transmembrane</keyword>
<sequence length="98" mass="10046">MSEMGAIGAYLAALAIAVGLGLPLAVMFASHAQARAAAAAVESIARQPEAAGDIRFSLILGLALIESLVIYVLVAFFVVQGKLPGVEQVLELVKAAIK</sequence>